<dbReference type="PANTHER" id="PTHR36180">
    <property type="entry name" value="DNA-BINDING PROTEIN-RELATED-RELATED"/>
    <property type="match status" value="1"/>
</dbReference>
<dbReference type="SMART" id="SM01040">
    <property type="entry name" value="Bro-N"/>
    <property type="match status" value="1"/>
</dbReference>
<dbReference type="PROSITE" id="PS51750">
    <property type="entry name" value="BRO_N"/>
    <property type="match status" value="1"/>
</dbReference>
<dbReference type="PANTHER" id="PTHR36180:SF2">
    <property type="entry name" value="BRO FAMILY PROTEIN"/>
    <property type="match status" value="1"/>
</dbReference>
<dbReference type="Pfam" id="PF02498">
    <property type="entry name" value="Bro-N"/>
    <property type="match status" value="1"/>
</dbReference>
<sequence>MEQLFRNRKLNVSVRTVKSGEEVLFYAKDVAEVLRYANPRKAIRTHVWSKNKTTLDEFKRRTESVLLCGNQPGTALLYEQGLYQLIFSSKLPIAEAFQDWVVTDVLPSIRKTGSYKLPESESLYG</sequence>
<dbReference type="InterPro" id="IPR003497">
    <property type="entry name" value="BRO_N_domain"/>
</dbReference>
<organism evidence="1 2">
    <name type="scientific">Paramuricea clavata</name>
    <name type="common">Red gorgonian</name>
    <name type="synonym">Violescent sea-whip</name>
    <dbReference type="NCBI Taxonomy" id="317549"/>
    <lineage>
        <taxon>Eukaryota</taxon>
        <taxon>Metazoa</taxon>
        <taxon>Cnidaria</taxon>
        <taxon>Anthozoa</taxon>
        <taxon>Octocorallia</taxon>
        <taxon>Malacalcyonacea</taxon>
        <taxon>Plexauridae</taxon>
        <taxon>Paramuricea</taxon>
    </lineage>
</organism>
<name>A0A7D9L9Z1_PARCT</name>
<dbReference type="EMBL" id="CACRXK020016186">
    <property type="protein sequence ID" value="CAB4029456.1"/>
    <property type="molecule type" value="Genomic_DNA"/>
</dbReference>
<protein>
    <submittedName>
        <fullName evidence="1">Uncharacterized protein</fullName>
    </submittedName>
</protein>
<keyword evidence="2" id="KW-1185">Reference proteome</keyword>
<evidence type="ECO:0000313" key="1">
    <source>
        <dbReference type="EMBL" id="CAB4029456.1"/>
    </source>
</evidence>
<reference evidence="1" key="1">
    <citation type="submission" date="2020-04" db="EMBL/GenBank/DDBJ databases">
        <authorList>
            <person name="Alioto T."/>
            <person name="Alioto T."/>
            <person name="Gomez Garrido J."/>
        </authorList>
    </citation>
    <scope>NUCLEOTIDE SEQUENCE</scope>
    <source>
        <strain evidence="1">A484AB</strain>
    </source>
</reference>
<proteinExistence type="predicted"/>
<accession>A0A7D9L9Z1</accession>
<dbReference type="OrthoDB" id="7468926at2759"/>
<dbReference type="Proteomes" id="UP001152795">
    <property type="component" value="Unassembled WGS sequence"/>
</dbReference>
<evidence type="ECO:0000313" key="2">
    <source>
        <dbReference type="Proteomes" id="UP001152795"/>
    </source>
</evidence>
<gene>
    <name evidence="1" type="ORF">PACLA_8A002286</name>
</gene>
<comment type="caution">
    <text evidence="1">The sequence shown here is derived from an EMBL/GenBank/DDBJ whole genome shotgun (WGS) entry which is preliminary data.</text>
</comment>
<dbReference type="AlphaFoldDB" id="A0A7D9L9Z1"/>